<protein>
    <submittedName>
        <fullName evidence="1">Uncharacterized protein</fullName>
    </submittedName>
</protein>
<sequence length="78" mass="8493">MLPPLCRSALCRSDGCSDRFAGPFQDFDGTVWRFAGDRLSAVETVYNAKTHMQARKRLAGAPIDRASLVAAGMDTNVM</sequence>
<keyword evidence="2" id="KW-1185">Reference proteome</keyword>
<accession>A0ABW2B801</accession>
<dbReference type="EMBL" id="JBHSWG010000003">
    <property type="protein sequence ID" value="MFC6761809.1"/>
    <property type="molecule type" value="Genomic_DNA"/>
</dbReference>
<proteinExistence type="predicted"/>
<reference evidence="2" key="1">
    <citation type="journal article" date="2019" name="Int. J. Syst. Evol. Microbiol.">
        <title>The Global Catalogue of Microorganisms (GCM) 10K type strain sequencing project: providing services to taxonomists for standard genome sequencing and annotation.</title>
        <authorList>
            <consortium name="The Broad Institute Genomics Platform"/>
            <consortium name="The Broad Institute Genome Sequencing Center for Infectious Disease"/>
            <person name="Wu L."/>
            <person name="Ma J."/>
        </authorList>
    </citation>
    <scope>NUCLEOTIDE SEQUENCE [LARGE SCALE GENOMIC DNA]</scope>
    <source>
        <strain evidence="2">CCUG 66188</strain>
    </source>
</reference>
<evidence type="ECO:0000313" key="1">
    <source>
        <dbReference type="EMBL" id="MFC6761809.1"/>
    </source>
</evidence>
<comment type="caution">
    <text evidence="1">The sequence shown here is derived from an EMBL/GenBank/DDBJ whole genome shotgun (WGS) entry which is preliminary data.</text>
</comment>
<dbReference type="Proteomes" id="UP001596353">
    <property type="component" value="Unassembled WGS sequence"/>
</dbReference>
<name>A0ABW2B801_9RHOB</name>
<organism evidence="1 2">
    <name type="scientific">Sulfitobacter porphyrae</name>
    <dbReference type="NCBI Taxonomy" id="1246864"/>
    <lineage>
        <taxon>Bacteria</taxon>
        <taxon>Pseudomonadati</taxon>
        <taxon>Pseudomonadota</taxon>
        <taxon>Alphaproteobacteria</taxon>
        <taxon>Rhodobacterales</taxon>
        <taxon>Roseobacteraceae</taxon>
        <taxon>Sulfitobacter</taxon>
    </lineage>
</organism>
<evidence type="ECO:0000313" key="2">
    <source>
        <dbReference type="Proteomes" id="UP001596353"/>
    </source>
</evidence>
<gene>
    <name evidence="1" type="ORF">ACFQFQ_23715</name>
</gene>